<dbReference type="Pfam" id="PF00437">
    <property type="entry name" value="T2SSE"/>
    <property type="match status" value="1"/>
</dbReference>
<evidence type="ECO:0000313" key="5">
    <source>
        <dbReference type="EMBL" id="AHF78329.1"/>
    </source>
</evidence>
<dbReference type="EMBL" id="CP006569">
    <property type="protein sequence ID" value="AHF78329.1"/>
    <property type="molecule type" value="Genomic_DNA"/>
</dbReference>
<sequence length="377" mass="40948">MVNRSPADARWPVTGTPLRDDMPVTGTLDLLLERAFCREASDIHIEPYSPAGYRLRLRVDGLMTAAQGCPVVLAEGLVARLKVLARLDIAERRQPQDGQFSAGGDGPPCSLRLSTLPTLHGEKAVLRLLRCTPERLTLKGLGMPRPLRRRVLTVLHQPHGLILVTGPTGSGKTLTLYAMLNRLRRRPLNICSVEDPVELPLAGINQCQVNPRARLDFPLLLRALLRQDPDVLMVGEIRDPETAAVALNAARTGHLVLSTLHTLCADDAVSRLRQLGLEAAQAGPALSLVLAQRLVRQLCPDCRRAPRSEAPRPDAAGYWQAAGCGRCQRGYAGRRGLFALLEQDAGDGDGLWRAGMALAQQGITSLAELRRVLGHPS</sequence>
<keyword evidence="2" id="KW-0547">Nucleotide-binding</keyword>
<dbReference type="HOGENOM" id="CLU_013446_2_2_6"/>
<gene>
    <name evidence="5" type="primary">hofB</name>
    <name evidence="5" type="ORF">Sant_3337</name>
</gene>
<evidence type="ECO:0000313" key="6">
    <source>
        <dbReference type="Proteomes" id="UP000019028"/>
    </source>
</evidence>
<dbReference type="InterPro" id="IPR001482">
    <property type="entry name" value="T2SS/T4SS_dom"/>
</dbReference>
<comment type="similarity">
    <text evidence="1">Belongs to the GSP E family.</text>
</comment>
<reference evidence="5 6" key="1">
    <citation type="journal article" date="2014" name="Genome Biol. Evol.">
        <title>Genome degeneration and adaptation in a nascent stage of symbiosis.</title>
        <authorList>
            <person name="Oakeson K.F."/>
            <person name="Gil R."/>
            <person name="Clayton A.L."/>
            <person name="Dunn D.M."/>
            <person name="von Niederhausern A.C."/>
            <person name="Hamil C."/>
            <person name="Aoyagi A."/>
            <person name="Duval B."/>
            <person name="Baca A."/>
            <person name="Silva F.J."/>
            <person name="Vallier A."/>
            <person name="Jackson D.G."/>
            <person name="Latorre A."/>
            <person name="Weiss R.B."/>
            <person name="Heddi A."/>
            <person name="Moya A."/>
            <person name="Dale C."/>
        </authorList>
    </citation>
    <scope>NUCLEOTIDE SEQUENCE [LARGE SCALE GENOMIC DNA]</scope>
    <source>
        <strain evidence="5 6">HS1</strain>
    </source>
</reference>
<dbReference type="SMART" id="SM00382">
    <property type="entry name" value="AAA"/>
    <property type="match status" value="1"/>
</dbReference>
<dbReference type="PROSITE" id="PS00662">
    <property type="entry name" value="T2SP_E"/>
    <property type="match status" value="1"/>
</dbReference>
<dbReference type="KEGG" id="sod:Sant_3337"/>
<name>W0HX28_9GAMM</name>
<dbReference type="GO" id="GO:0005886">
    <property type="term" value="C:plasma membrane"/>
    <property type="evidence" value="ECO:0007669"/>
    <property type="project" value="TreeGrafter"/>
</dbReference>
<evidence type="ECO:0000256" key="2">
    <source>
        <dbReference type="ARBA" id="ARBA00022741"/>
    </source>
</evidence>
<dbReference type="RefSeq" id="WP_025423465.1">
    <property type="nucleotide sequence ID" value="NZ_CP006569.1"/>
</dbReference>
<evidence type="ECO:0000259" key="4">
    <source>
        <dbReference type="PROSITE" id="PS00662"/>
    </source>
</evidence>
<dbReference type="GO" id="GO:0016887">
    <property type="term" value="F:ATP hydrolysis activity"/>
    <property type="evidence" value="ECO:0007669"/>
    <property type="project" value="TreeGrafter"/>
</dbReference>
<dbReference type="Gene3D" id="3.30.450.90">
    <property type="match status" value="1"/>
</dbReference>
<dbReference type="Gene3D" id="3.40.50.300">
    <property type="entry name" value="P-loop containing nucleotide triphosphate hydrolases"/>
    <property type="match status" value="1"/>
</dbReference>
<dbReference type="AlphaFoldDB" id="W0HX28"/>
<dbReference type="PATRIC" id="fig|1239307.3.peg.3678"/>
<feature type="domain" description="Bacterial type II secretion system protein E" evidence="4">
    <location>
        <begin position="225"/>
        <end position="239"/>
    </location>
</feature>
<evidence type="ECO:0000256" key="3">
    <source>
        <dbReference type="ARBA" id="ARBA00022840"/>
    </source>
</evidence>
<dbReference type="InterPro" id="IPR027417">
    <property type="entry name" value="P-loop_NTPase"/>
</dbReference>
<dbReference type="PANTHER" id="PTHR30258">
    <property type="entry name" value="TYPE II SECRETION SYSTEM PROTEIN GSPE-RELATED"/>
    <property type="match status" value="1"/>
</dbReference>
<protein>
    <submittedName>
        <fullName evidence="5">Type IV pilin biogenesis protein</fullName>
    </submittedName>
</protein>
<organism evidence="5 6">
    <name type="scientific">Sodalis praecaptivus</name>
    <dbReference type="NCBI Taxonomy" id="1239307"/>
    <lineage>
        <taxon>Bacteria</taxon>
        <taxon>Pseudomonadati</taxon>
        <taxon>Pseudomonadota</taxon>
        <taxon>Gammaproteobacteria</taxon>
        <taxon>Enterobacterales</taxon>
        <taxon>Bruguierivoracaceae</taxon>
        <taxon>Sodalis</taxon>
    </lineage>
</organism>
<dbReference type="Proteomes" id="UP000019028">
    <property type="component" value="Chromosome"/>
</dbReference>
<dbReference type="PANTHER" id="PTHR30258:SF1">
    <property type="entry name" value="PROTEIN TRANSPORT PROTEIN HOFB HOMOLOG"/>
    <property type="match status" value="1"/>
</dbReference>
<evidence type="ECO:0000256" key="1">
    <source>
        <dbReference type="ARBA" id="ARBA00006611"/>
    </source>
</evidence>
<dbReference type="CDD" id="cd01129">
    <property type="entry name" value="PulE-GspE-like"/>
    <property type="match status" value="1"/>
</dbReference>
<keyword evidence="6" id="KW-1185">Reference proteome</keyword>
<accession>W0HX28</accession>
<dbReference type="SUPFAM" id="SSF52540">
    <property type="entry name" value="P-loop containing nucleoside triphosphate hydrolases"/>
    <property type="match status" value="1"/>
</dbReference>
<dbReference type="InterPro" id="IPR003593">
    <property type="entry name" value="AAA+_ATPase"/>
</dbReference>
<dbReference type="GO" id="GO:0005524">
    <property type="term" value="F:ATP binding"/>
    <property type="evidence" value="ECO:0007669"/>
    <property type="project" value="UniProtKB-KW"/>
</dbReference>
<dbReference type="OrthoDB" id="9804785at2"/>
<keyword evidence="3" id="KW-0067">ATP-binding</keyword>
<proteinExistence type="inferred from homology"/>